<dbReference type="PANTHER" id="PTHR46470">
    <property type="entry name" value="N-ACYLNEURAMINATE-9-PHOSPHATASE"/>
    <property type="match status" value="1"/>
</dbReference>
<evidence type="ECO:0000313" key="5">
    <source>
        <dbReference type="Proteomes" id="UP001183648"/>
    </source>
</evidence>
<dbReference type="InterPro" id="IPR023214">
    <property type="entry name" value="HAD_sf"/>
</dbReference>
<evidence type="ECO:0000256" key="3">
    <source>
        <dbReference type="ARBA" id="ARBA00022842"/>
    </source>
</evidence>
<comment type="cofactor">
    <cofactor evidence="1">
        <name>Mg(2+)</name>
        <dbReference type="ChEBI" id="CHEBI:18420"/>
    </cofactor>
</comment>
<dbReference type="Pfam" id="PF00702">
    <property type="entry name" value="Hydrolase"/>
    <property type="match status" value="1"/>
</dbReference>
<reference evidence="4 5" key="1">
    <citation type="submission" date="2023-07" db="EMBL/GenBank/DDBJ databases">
        <title>Sequencing the genomes of 1000 actinobacteria strains.</title>
        <authorList>
            <person name="Klenk H.-P."/>
        </authorList>
    </citation>
    <scope>NUCLEOTIDE SEQUENCE [LARGE SCALE GENOMIC DNA]</scope>
    <source>
        <strain evidence="4 5">DSM 19426</strain>
    </source>
</reference>
<dbReference type="EMBL" id="JAVDYG010000001">
    <property type="protein sequence ID" value="MDR7361533.1"/>
    <property type="molecule type" value="Genomic_DNA"/>
</dbReference>
<dbReference type="InterPro" id="IPR006439">
    <property type="entry name" value="HAD-SF_hydro_IA"/>
</dbReference>
<dbReference type="Gene3D" id="3.40.50.1000">
    <property type="entry name" value="HAD superfamily/HAD-like"/>
    <property type="match status" value="1"/>
</dbReference>
<accession>A0ABU2BSD2</accession>
<dbReference type="Gene3D" id="1.20.120.1600">
    <property type="match status" value="1"/>
</dbReference>
<organism evidence="4 5">
    <name type="scientific">Nocardioides marmoribigeumensis</name>
    <dbReference type="NCBI Taxonomy" id="433649"/>
    <lineage>
        <taxon>Bacteria</taxon>
        <taxon>Bacillati</taxon>
        <taxon>Actinomycetota</taxon>
        <taxon>Actinomycetes</taxon>
        <taxon>Propionibacteriales</taxon>
        <taxon>Nocardioidaceae</taxon>
        <taxon>Nocardioides</taxon>
    </lineage>
</organism>
<dbReference type="InterPro" id="IPR051400">
    <property type="entry name" value="HAD-like_hydrolase"/>
</dbReference>
<gene>
    <name evidence="4" type="ORF">J2S63_001086</name>
</gene>
<dbReference type="InterPro" id="IPR036412">
    <property type="entry name" value="HAD-like_sf"/>
</dbReference>
<proteinExistence type="predicted"/>
<dbReference type="Proteomes" id="UP001183648">
    <property type="component" value="Unassembled WGS sequence"/>
</dbReference>
<evidence type="ECO:0000313" key="4">
    <source>
        <dbReference type="EMBL" id="MDR7361533.1"/>
    </source>
</evidence>
<dbReference type="PANTHER" id="PTHR46470:SF4">
    <property type="entry name" value="5-AMINO-6-(5-PHOSPHO-D-RIBITYLAMINO)URACIL PHOSPHATASE YIGB"/>
    <property type="match status" value="1"/>
</dbReference>
<protein>
    <submittedName>
        <fullName evidence="4">Hydrolase of the HAD superfamily</fullName>
    </submittedName>
</protein>
<keyword evidence="2 4" id="KW-0378">Hydrolase</keyword>
<evidence type="ECO:0000256" key="2">
    <source>
        <dbReference type="ARBA" id="ARBA00022801"/>
    </source>
</evidence>
<evidence type="ECO:0000256" key="1">
    <source>
        <dbReference type="ARBA" id="ARBA00001946"/>
    </source>
</evidence>
<name>A0ABU2BSD2_9ACTN</name>
<keyword evidence="3" id="KW-0460">Magnesium</keyword>
<comment type="caution">
    <text evidence="4">The sequence shown here is derived from an EMBL/GenBank/DDBJ whole genome shotgun (WGS) entry which is preliminary data.</text>
</comment>
<keyword evidence="5" id="KW-1185">Reference proteome</keyword>
<sequence length="219" mass="23690">MSRAAATAFAELWPSVDPDRALLAGQRFRADPEGYFRAFTRGELDFATMRTRRVEAAARFLGHDVPDGARDRFHAAYEPVFQRLLRAYDDAVPLLHRVTGAGLALGALTNSGRDYTAGKLAAAGLDRLLPVVVTRDTLGFGKPDPRVFEHACSELGTRPGETVYVGDEYDVDVLGALGAGVRAVWLARDEPDPALLADARARDVPVVSGLDELPARLGF</sequence>
<dbReference type="NCBIfam" id="TIGR01549">
    <property type="entry name" value="HAD-SF-IA-v1"/>
    <property type="match status" value="1"/>
</dbReference>
<dbReference type="GO" id="GO:0016787">
    <property type="term" value="F:hydrolase activity"/>
    <property type="evidence" value="ECO:0007669"/>
    <property type="project" value="UniProtKB-KW"/>
</dbReference>
<dbReference type="SUPFAM" id="SSF56784">
    <property type="entry name" value="HAD-like"/>
    <property type="match status" value="1"/>
</dbReference>